<accession>A0ABV5ALK1</accession>
<evidence type="ECO:0000313" key="2">
    <source>
        <dbReference type="EMBL" id="MFB5193164.1"/>
    </source>
</evidence>
<dbReference type="Proteomes" id="UP001579974">
    <property type="component" value="Unassembled WGS sequence"/>
</dbReference>
<name>A0ABV5ALK1_9BACL</name>
<comment type="caution">
    <text evidence="2">The sequence shown here is derived from an EMBL/GenBank/DDBJ whole genome shotgun (WGS) entry which is preliminary data.</text>
</comment>
<dbReference type="InterPro" id="IPR043711">
    <property type="entry name" value="DUF5651"/>
</dbReference>
<organism evidence="2 3">
    <name type="scientific">Alicyclobacillus fastidiosus</name>
    <dbReference type="NCBI Taxonomy" id="392011"/>
    <lineage>
        <taxon>Bacteria</taxon>
        <taxon>Bacillati</taxon>
        <taxon>Bacillota</taxon>
        <taxon>Bacilli</taxon>
        <taxon>Bacillales</taxon>
        <taxon>Alicyclobacillaceae</taxon>
        <taxon>Alicyclobacillus</taxon>
    </lineage>
</organism>
<proteinExistence type="predicted"/>
<keyword evidence="3" id="KW-1185">Reference proteome</keyword>
<dbReference type="RefSeq" id="WP_275473485.1">
    <property type="nucleotide sequence ID" value="NZ_CP162940.1"/>
</dbReference>
<protein>
    <submittedName>
        <fullName evidence="2">DUF5651 domain-containing protein</fullName>
    </submittedName>
</protein>
<evidence type="ECO:0000259" key="1">
    <source>
        <dbReference type="Pfam" id="PF18892"/>
    </source>
</evidence>
<dbReference type="Pfam" id="PF18892">
    <property type="entry name" value="DUF5651"/>
    <property type="match status" value="1"/>
</dbReference>
<gene>
    <name evidence="2" type="ORF">KKP3000_003110</name>
</gene>
<evidence type="ECO:0000313" key="3">
    <source>
        <dbReference type="Proteomes" id="UP001579974"/>
    </source>
</evidence>
<reference evidence="2 3" key="1">
    <citation type="journal article" date="2024" name="Int. J. Mol. Sci.">
        <title>Exploration of Alicyclobacillus spp. Genome in Search of Antibiotic Resistance.</title>
        <authorList>
            <person name="Bucka-Kolendo J."/>
            <person name="Kiousi D.E."/>
            <person name="Dekowska A."/>
            <person name="Mikolajczuk-Szczyrba A."/>
            <person name="Karadedos D.M."/>
            <person name="Michael P."/>
            <person name="Galanis A."/>
            <person name="Sokolowska B."/>
        </authorList>
    </citation>
    <scope>NUCLEOTIDE SEQUENCE [LARGE SCALE GENOMIC DNA]</scope>
    <source>
        <strain evidence="2 3">KKP 3000</strain>
    </source>
</reference>
<sequence>MKDYMNAAEQENFLMAWGAQSAIAIVIDEAQGHVPKEVLADLKRARSFTERALRNWIKPKNLKTKTIVTKKAAGVSIGLLNDAKKKAEHVAFLKHMQKVREEAYREDPDHVLDLAEITMAVVCKKCSGKPKAKCPVYQAFQGLDIEPWDKNHPSCEYAGAGITQKGVSA</sequence>
<feature type="domain" description="DUF5651" evidence="1">
    <location>
        <begin position="109"/>
        <end position="158"/>
    </location>
</feature>
<dbReference type="EMBL" id="JBDXSU010000044">
    <property type="protein sequence ID" value="MFB5193164.1"/>
    <property type="molecule type" value="Genomic_DNA"/>
</dbReference>